<dbReference type="Proteomes" id="UP000245771">
    <property type="component" value="Unassembled WGS sequence"/>
</dbReference>
<feature type="region of interest" description="Disordered" evidence="1">
    <location>
        <begin position="88"/>
        <end position="145"/>
    </location>
</feature>
<evidence type="ECO:0000256" key="1">
    <source>
        <dbReference type="SAM" id="MobiDB-lite"/>
    </source>
</evidence>
<dbReference type="RefSeq" id="XP_025358094.1">
    <property type="nucleotide sequence ID" value="XM_025501951.1"/>
</dbReference>
<dbReference type="AlphaFoldDB" id="A0A316VJJ3"/>
<evidence type="ECO:0000313" key="2">
    <source>
        <dbReference type="EMBL" id="PWN37792.1"/>
    </source>
</evidence>
<dbReference type="GeneID" id="37023732"/>
<dbReference type="EMBL" id="KZ819602">
    <property type="protein sequence ID" value="PWN37792.1"/>
    <property type="molecule type" value="Genomic_DNA"/>
</dbReference>
<gene>
    <name evidence="2" type="ORF">FA14DRAFT_19269</name>
</gene>
<reference evidence="2 3" key="1">
    <citation type="journal article" date="2018" name="Mol. Biol. Evol.">
        <title>Broad Genomic Sampling Reveals a Smut Pathogenic Ancestry of the Fungal Clade Ustilaginomycotina.</title>
        <authorList>
            <person name="Kijpornyongpan T."/>
            <person name="Mondo S.J."/>
            <person name="Barry K."/>
            <person name="Sandor L."/>
            <person name="Lee J."/>
            <person name="Lipzen A."/>
            <person name="Pangilinan J."/>
            <person name="LaButti K."/>
            <person name="Hainaut M."/>
            <person name="Henrissat B."/>
            <person name="Grigoriev I.V."/>
            <person name="Spatafora J.W."/>
            <person name="Aime M.C."/>
        </authorList>
    </citation>
    <scope>NUCLEOTIDE SEQUENCE [LARGE SCALE GENOMIC DNA]</scope>
    <source>
        <strain evidence="2 3">MCA 3882</strain>
    </source>
</reference>
<protein>
    <submittedName>
        <fullName evidence="2">Uncharacterized protein</fullName>
    </submittedName>
</protein>
<feature type="compositionally biased region" description="Basic and acidic residues" evidence="1">
    <location>
        <begin position="187"/>
        <end position="226"/>
    </location>
</feature>
<feature type="compositionally biased region" description="Polar residues" evidence="1">
    <location>
        <begin position="125"/>
        <end position="136"/>
    </location>
</feature>
<sequence>MISISSTFSSSNMNAIIAAIREQKTVLRILMTISFLFIWLAVEEEERYDRLFSIRANAEKSMKDSDRSSFAFVFTIPKDQLPLRKRAEIDLNKSPPRSPSLVSEHPDPQMSPSSSSPVRKRKQDQVYSSSAVSTVPTEREKRKRLSTLKAMRKFRSKWDKKGHEKAKTTLNADEYAKYKERYDHYKRQEVERSKEQYAKNKKLLEQNDPAALERREKLLKRYREYYRNVTKPKKQKKEKGNAAEGGQDKSTPFAKRADPDTRLQIGGDPTPDPPPPEVTAETEKQRRLEAKRKRTRAYNAQFTKKGEEEARRTLPTEEFEKYQARCHNFRAKRLIYAKAGHQRLKAAIQAGDEQASQRYDRQLEMKKKRHEKKKFGTFLSTGLQVRKPGNRKGGDDDTLKALLEQPLDSTTRQDIERRLKRRERGRIDFRKSVIRAKEGDPKSVEWLEKRKKKNREYMHRYRAEKAKTNLDSKSPSASSTD</sequence>
<keyword evidence="3" id="KW-1185">Reference proteome</keyword>
<accession>A0A316VJJ3</accession>
<organism evidence="2 3">
    <name type="scientific">Meira miltonrushii</name>
    <dbReference type="NCBI Taxonomy" id="1280837"/>
    <lineage>
        <taxon>Eukaryota</taxon>
        <taxon>Fungi</taxon>
        <taxon>Dikarya</taxon>
        <taxon>Basidiomycota</taxon>
        <taxon>Ustilaginomycotina</taxon>
        <taxon>Exobasidiomycetes</taxon>
        <taxon>Exobasidiales</taxon>
        <taxon>Brachybasidiaceae</taxon>
        <taxon>Meira</taxon>
    </lineage>
</organism>
<proteinExistence type="predicted"/>
<evidence type="ECO:0000313" key="3">
    <source>
        <dbReference type="Proteomes" id="UP000245771"/>
    </source>
</evidence>
<dbReference type="InParanoid" id="A0A316VJJ3"/>
<feature type="compositionally biased region" description="Basic and acidic residues" evidence="1">
    <location>
        <begin position="304"/>
        <end position="314"/>
    </location>
</feature>
<name>A0A316VJJ3_9BASI</name>
<feature type="region of interest" description="Disordered" evidence="1">
    <location>
        <begin position="187"/>
        <end position="314"/>
    </location>
</feature>